<dbReference type="Proteomes" id="UP000249799">
    <property type="component" value="Chromosome"/>
</dbReference>
<sequence>MTESSPSQLKVEVVRTRFGPLQLALELKQISSVLDYREGHGLQLVDPAPRLGLRPLGGGHVGFVVAEIGPPVGVIIGEVQGFETWTASRIMALPKWLRNYLPDVLKPACGVDENGDIVWMLDLLSLTR</sequence>
<proteinExistence type="predicted"/>
<evidence type="ECO:0000313" key="2">
    <source>
        <dbReference type="Proteomes" id="UP000249799"/>
    </source>
</evidence>
<keyword evidence="2" id="KW-1185">Reference proteome</keyword>
<dbReference type="OrthoDB" id="9922382at2"/>
<protein>
    <submittedName>
        <fullName evidence="1">Uncharacterized protein</fullName>
    </submittedName>
</protein>
<dbReference type="AlphaFoldDB" id="A0A2Z4FQ34"/>
<organism evidence="1 2">
    <name type="scientific">Bradymonas sediminis</name>
    <dbReference type="NCBI Taxonomy" id="1548548"/>
    <lineage>
        <taxon>Bacteria</taxon>
        <taxon>Deltaproteobacteria</taxon>
        <taxon>Bradymonadales</taxon>
        <taxon>Bradymonadaceae</taxon>
        <taxon>Bradymonas</taxon>
    </lineage>
</organism>
<accession>A0A2Z4FQ34</accession>
<dbReference type="RefSeq" id="WP_111337216.1">
    <property type="nucleotide sequence ID" value="NZ_CP030032.1"/>
</dbReference>
<dbReference type="EMBL" id="CP030032">
    <property type="protein sequence ID" value="AWV91181.1"/>
    <property type="molecule type" value="Genomic_DNA"/>
</dbReference>
<name>A0A2Z4FQ34_9DELT</name>
<evidence type="ECO:0000313" key="1">
    <source>
        <dbReference type="EMBL" id="AWV91181.1"/>
    </source>
</evidence>
<dbReference type="KEGG" id="bsed:DN745_18355"/>
<gene>
    <name evidence="1" type="ORF">DN745_18355</name>
</gene>
<reference evidence="1 2" key="1">
    <citation type="submission" date="2018-06" db="EMBL/GenBank/DDBJ databases">
        <title>Lujinxingia sediminis gen. nov. sp. nov., a new facultative anaerobic member of the class Deltaproteobacteria, and proposal of Lujinxingaceae fam. nov.</title>
        <authorList>
            <person name="Guo L.-Y."/>
            <person name="Li C.-M."/>
            <person name="Wang S."/>
            <person name="Du Z.-J."/>
        </authorList>
    </citation>
    <scope>NUCLEOTIDE SEQUENCE [LARGE SCALE GENOMIC DNA]</scope>
    <source>
        <strain evidence="1 2">FA350</strain>
    </source>
</reference>